<protein>
    <submittedName>
        <fullName evidence="2">Uncharacterized conserved protein</fullName>
    </submittedName>
</protein>
<dbReference type="InterPro" id="IPR009057">
    <property type="entry name" value="Homeodomain-like_sf"/>
</dbReference>
<dbReference type="Pfam" id="PF08765">
    <property type="entry name" value="Mor"/>
    <property type="match status" value="1"/>
</dbReference>
<evidence type="ECO:0000259" key="1">
    <source>
        <dbReference type="Pfam" id="PF08765"/>
    </source>
</evidence>
<dbReference type="InterPro" id="IPR014875">
    <property type="entry name" value="Mor_transcription_activator"/>
</dbReference>
<evidence type="ECO:0000313" key="2">
    <source>
        <dbReference type="EMBL" id="SQC08700.1"/>
    </source>
</evidence>
<dbReference type="RefSeq" id="WP_111946223.1">
    <property type="nucleotide sequence ID" value="NZ_CATNYA010000058.1"/>
</dbReference>
<organism evidence="2 3">
    <name type="scientific">Clostridium perfringens</name>
    <dbReference type="NCBI Taxonomy" id="1502"/>
    <lineage>
        <taxon>Bacteria</taxon>
        <taxon>Bacillati</taxon>
        <taxon>Bacillota</taxon>
        <taxon>Clostridia</taxon>
        <taxon>Eubacteriales</taxon>
        <taxon>Clostridiaceae</taxon>
        <taxon>Clostridium</taxon>
    </lineage>
</organism>
<proteinExistence type="predicted"/>
<accession>A0A2X3EDD6</accession>
<dbReference type="Proteomes" id="UP000250234">
    <property type="component" value="Unassembled WGS sequence"/>
</dbReference>
<dbReference type="AlphaFoldDB" id="A0A2X3EDD6"/>
<dbReference type="SUPFAM" id="SSF46689">
    <property type="entry name" value="Homeodomain-like"/>
    <property type="match status" value="1"/>
</dbReference>
<reference evidence="2 3" key="1">
    <citation type="submission" date="2018-06" db="EMBL/GenBank/DDBJ databases">
        <authorList>
            <consortium name="Pathogen Informatics"/>
            <person name="Doyle S."/>
        </authorList>
    </citation>
    <scope>NUCLEOTIDE SEQUENCE [LARGE SCALE GENOMIC DNA]</scope>
    <source>
        <strain evidence="2 3">NCTC8081</strain>
    </source>
</reference>
<dbReference type="EMBL" id="UAWO01000002">
    <property type="protein sequence ID" value="SQC08700.1"/>
    <property type="molecule type" value="Genomic_DNA"/>
</dbReference>
<name>A0A2X3EDD6_CLOPF</name>
<feature type="domain" description="Mor transcription activator" evidence="1">
    <location>
        <begin position="9"/>
        <end position="86"/>
    </location>
</feature>
<gene>
    <name evidence="2" type="ORF">NCTC8081_02637</name>
</gene>
<evidence type="ECO:0000313" key="3">
    <source>
        <dbReference type="Proteomes" id="UP000250234"/>
    </source>
</evidence>
<sequence>MNRKSDNYSGIYKDMVEILGEEITLKIYENYKGQQVTFPMRLYSKSYIIEYLIKNYNGKNLKELSRQLGYTSNWLQQVIKKTNIKEKVKSDMEENKNVL</sequence>